<organism evidence="5 6">
    <name type="scientific">Bugula neritina</name>
    <name type="common">Brown bryozoan</name>
    <name type="synonym">Sertularia neritina</name>
    <dbReference type="NCBI Taxonomy" id="10212"/>
    <lineage>
        <taxon>Eukaryota</taxon>
        <taxon>Metazoa</taxon>
        <taxon>Spiralia</taxon>
        <taxon>Lophotrochozoa</taxon>
        <taxon>Bryozoa</taxon>
        <taxon>Gymnolaemata</taxon>
        <taxon>Cheilostomatida</taxon>
        <taxon>Flustrina</taxon>
        <taxon>Buguloidea</taxon>
        <taxon>Bugulidae</taxon>
        <taxon>Bugula</taxon>
    </lineage>
</organism>
<dbReference type="Gene3D" id="2.30.29.30">
    <property type="entry name" value="Pleckstrin-homology domain (PH domain)/Phosphotyrosine-binding domain (PTB)"/>
    <property type="match status" value="1"/>
</dbReference>
<dbReference type="AlphaFoldDB" id="A0A7J7K7U1"/>
<evidence type="ECO:0000313" key="5">
    <source>
        <dbReference type="EMBL" id="KAF6034700.1"/>
    </source>
</evidence>
<proteinExistence type="inferred from homology"/>
<dbReference type="EMBL" id="VXIV02001018">
    <property type="protein sequence ID" value="KAF6034700.1"/>
    <property type="molecule type" value="Genomic_DNA"/>
</dbReference>
<dbReference type="SMART" id="SM00233">
    <property type="entry name" value="PH"/>
    <property type="match status" value="1"/>
</dbReference>
<dbReference type="PROSITE" id="PS50003">
    <property type="entry name" value="PH_DOMAIN"/>
    <property type="match status" value="1"/>
</dbReference>
<feature type="region of interest" description="Disordered" evidence="3">
    <location>
        <begin position="168"/>
        <end position="200"/>
    </location>
</feature>
<dbReference type="InterPro" id="IPR011993">
    <property type="entry name" value="PH-like_dom_sf"/>
</dbReference>
<comment type="similarity">
    <text evidence="2">Belongs to the actin family.</text>
</comment>
<evidence type="ECO:0000256" key="1">
    <source>
        <dbReference type="ARBA" id="ARBA00003520"/>
    </source>
</evidence>
<evidence type="ECO:0000259" key="4">
    <source>
        <dbReference type="PROSITE" id="PS50003"/>
    </source>
</evidence>
<evidence type="ECO:0000256" key="3">
    <source>
        <dbReference type="SAM" id="MobiDB-lite"/>
    </source>
</evidence>
<gene>
    <name evidence="5" type="ORF">EB796_006991</name>
</gene>
<reference evidence="5" key="1">
    <citation type="submission" date="2020-06" db="EMBL/GenBank/DDBJ databases">
        <title>Draft genome of Bugula neritina, a colonial animal packing powerful symbionts and potential medicines.</title>
        <authorList>
            <person name="Rayko M."/>
        </authorList>
    </citation>
    <scope>NUCLEOTIDE SEQUENCE [LARGE SCALE GENOMIC DNA]</scope>
    <source>
        <strain evidence="5">Kwan_BN1</strain>
    </source>
</reference>
<feature type="domain" description="PH" evidence="4">
    <location>
        <begin position="315"/>
        <end position="413"/>
    </location>
</feature>
<dbReference type="Pfam" id="PF00022">
    <property type="entry name" value="Actin"/>
    <property type="match status" value="1"/>
</dbReference>
<keyword evidence="6" id="KW-1185">Reference proteome</keyword>
<sequence>MSSLGLLSCSKNEFENQIERMDPQELPNVMASIIAEMDREQAQFDSLSSQLNLLTDQSSAEFKQISTELIKSQNRLSTLLDRNMFCFNVHKHGKESVKPPSIVTKDTKPTSALTESPPHDSTTATAKKKVVKVTRKVVTRKVDVNSEGLDPQLKSIMESRKKMIKDYGKTSNANQEAVEPSISKSKSGNAYGAVPASNSATSKVTLSTANGHVNKSNSSTTLVNSVQTELPVSSVDDVILAHTADGLEIEGSSDTDTVSSAGGLDYTFDFHSADFESEKVKERVFMRDWNPIKVLKELYSVKLAKETTPLHSNNVVNMESYLEQLPIGKKKTTLLKTWKRIYCVAKDGILYMYKSKNKESGSSSYLSIMGGVVEDLSNKMIGIDDKRGHYMMVRCASDSDYRDWLRSLYTQIKCSPAINYVRPSLADKPHPSNVVVVDLGSCSIRAGVLSNTATYPQLFYPCVTALSPEGRRVFGFDSYIPSNRANGLHYPVTATKKVDKYRINVEILYDLFTDIFNRLDVVPSECTVMLSTPHNFSSRLKEELLRVLFIQMKVKAVNIVNQSLLTPYIYSATSGVVVDIGERIDIVAITDGYLVDGGSIRRSFGGSRITDNLNSSLMEYRLFTPVEHLVARLIKEKTCFVSQDYEDDLLECMGDNSLCEATVDLEQFDFPEGAHLRLITVDSARFKAPEGLLKSELLGVDSQTLPQLIKEVITKCPMDLRREMWQSIYLSGGTTLIDGFPEGWRRNSKI</sequence>
<name>A0A7J7K7U1_BUGNE</name>
<comment type="function">
    <text evidence="1">Actins are highly conserved proteins that are involved in various types of cell motility and are ubiquitously expressed in all eukaryotic cells.</text>
</comment>
<dbReference type="Gene3D" id="3.30.420.40">
    <property type="match status" value="2"/>
</dbReference>
<feature type="region of interest" description="Disordered" evidence="3">
    <location>
        <begin position="94"/>
        <end position="127"/>
    </location>
</feature>
<dbReference type="InterPro" id="IPR001849">
    <property type="entry name" value="PH_domain"/>
</dbReference>
<evidence type="ECO:0000313" key="6">
    <source>
        <dbReference type="Proteomes" id="UP000593567"/>
    </source>
</evidence>
<dbReference type="Proteomes" id="UP000593567">
    <property type="component" value="Unassembled WGS sequence"/>
</dbReference>
<dbReference type="InterPro" id="IPR043129">
    <property type="entry name" value="ATPase_NBD"/>
</dbReference>
<dbReference type="SMART" id="SM00268">
    <property type="entry name" value="ACTIN"/>
    <property type="match status" value="1"/>
</dbReference>
<dbReference type="Gene3D" id="3.90.640.10">
    <property type="entry name" value="Actin, Chain A, domain 4"/>
    <property type="match status" value="1"/>
</dbReference>
<comment type="caution">
    <text evidence="5">The sequence shown here is derived from an EMBL/GenBank/DDBJ whole genome shotgun (WGS) entry which is preliminary data.</text>
</comment>
<dbReference type="SUPFAM" id="SSF53067">
    <property type="entry name" value="Actin-like ATPase domain"/>
    <property type="match status" value="2"/>
</dbReference>
<evidence type="ECO:0000256" key="2">
    <source>
        <dbReference type="RuleBase" id="RU000487"/>
    </source>
</evidence>
<dbReference type="SUPFAM" id="SSF50729">
    <property type="entry name" value="PH domain-like"/>
    <property type="match status" value="1"/>
</dbReference>
<protein>
    <recommendedName>
        <fullName evidence="4">PH domain-containing protein</fullName>
    </recommendedName>
</protein>
<dbReference type="PANTHER" id="PTHR11937">
    <property type="entry name" value="ACTIN"/>
    <property type="match status" value="1"/>
</dbReference>
<accession>A0A7J7K7U1</accession>
<dbReference type="InterPro" id="IPR004000">
    <property type="entry name" value="Actin"/>
</dbReference>
<dbReference type="OrthoDB" id="337660at2759"/>